<dbReference type="InterPro" id="IPR011990">
    <property type="entry name" value="TPR-like_helical_dom_sf"/>
</dbReference>
<accession>A0ABV0BJM3</accession>
<feature type="signal peptide" evidence="1">
    <location>
        <begin position="1"/>
        <end position="22"/>
    </location>
</feature>
<evidence type="ECO:0000313" key="2">
    <source>
        <dbReference type="EMBL" id="MEN3931198.1"/>
    </source>
</evidence>
<feature type="chain" id="PRO_5045374192" evidence="1">
    <location>
        <begin position="23"/>
        <end position="310"/>
    </location>
</feature>
<dbReference type="Proteomes" id="UP001418637">
    <property type="component" value="Unassembled WGS sequence"/>
</dbReference>
<name>A0ABV0BJM3_9HYPH</name>
<dbReference type="EMBL" id="JBBYXI010000003">
    <property type="protein sequence ID" value="MEN3931198.1"/>
    <property type="molecule type" value="Genomic_DNA"/>
</dbReference>
<dbReference type="Gene3D" id="1.25.40.10">
    <property type="entry name" value="Tetratricopeptide repeat domain"/>
    <property type="match status" value="2"/>
</dbReference>
<dbReference type="PANTHER" id="PTHR11102">
    <property type="entry name" value="SEL-1-LIKE PROTEIN"/>
    <property type="match status" value="1"/>
</dbReference>
<dbReference type="RefSeq" id="WP_346337236.1">
    <property type="nucleotide sequence ID" value="NZ_JBBYXI010000003.1"/>
</dbReference>
<evidence type="ECO:0000256" key="1">
    <source>
        <dbReference type="SAM" id="SignalP"/>
    </source>
</evidence>
<dbReference type="SMART" id="SM00671">
    <property type="entry name" value="SEL1"/>
    <property type="match status" value="6"/>
</dbReference>
<sequence>MVMKRLVIATTLLALGCLPALAQPKPAVSHALKPDLAYGAYQRGFFLTAKKEAEERLKKQPKDAAAMTLLGEIYSQGLGVPANPKIAADWYDKAAQLNDPHAMSILGLMMYEGIGVPRDAARGKILLEKSAGKGNALAAYNLGLIMISSDSPVEIAHAAMLFQKAAEADIPDAQHALGFLYLQGRGLEKNSEEAAKWFLRAADNGSIAGEVEYAILAYKGEGMPANAELAAKYFKRAAYKGNAIAQNRLARLYAVGRGVPQDKVEAASWHMLAASKGLADAWLDADLRDLSRDDQARAERIMRERAASES</sequence>
<keyword evidence="3" id="KW-1185">Reference proteome</keyword>
<gene>
    <name evidence="2" type="ORF">WJT86_09025</name>
</gene>
<reference evidence="2 3" key="1">
    <citation type="submission" date="2024-04" db="EMBL/GenBank/DDBJ databases">
        <title>A novel species isolated from cricket.</title>
        <authorList>
            <person name="Wang H.-C."/>
        </authorList>
    </citation>
    <scope>NUCLEOTIDE SEQUENCE [LARGE SCALE GENOMIC DNA]</scope>
    <source>
        <strain evidence="2 3">WL0021</strain>
    </source>
</reference>
<dbReference type="InterPro" id="IPR006597">
    <property type="entry name" value="Sel1-like"/>
</dbReference>
<dbReference type="PANTHER" id="PTHR11102:SF160">
    <property type="entry name" value="ERAD-ASSOCIATED E3 UBIQUITIN-PROTEIN LIGASE COMPONENT HRD3"/>
    <property type="match status" value="1"/>
</dbReference>
<proteinExistence type="predicted"/>
<dbReference type="Pfam" id="PF08238">
    <property type="entry name" value="Sel1"/>
    <property type="match status" value="6"/>
</dbReference>
<dbReference type="SUPFAM" id="SSF81901">
    <property type="entry name" value="HCP-like"/>
    <property type="match status" value="2"/>
</dbReference>
<dbReference type="InterPro" id="IPR050767">
    <property type="entry name" value="Sel1_AlgK"/>
</dbReference>
<evidence type="ECO:0000313" key="3">
    <source>
        <dbReference type="Proteomes" id="UP001418637"/>
    </source>
</evidence>
<protein>
    <submittedName>
        <fullName evidence="2">Tetratricopeptide repeat protein</fullName>
    </submittedName>
</protein>
<organism evidence="2 3">
    <name type="scientific">Hohaiivirga grylli</name>
    <dbReference type="NCBI Taxonomy" id="3133970"/>
    <lineage>
        <taxon>Bacteria</taxon>
        <taxon>Pseudomonadati</taxon>
        <taxon>Pseudomonadota</taxon>
        <taxon>Alphaproteobacteria</taxon>
        <taxon>Hyphomicrobiales</taxon>
        <taxon>Methylobacteriaceae</taxon>
        <taxon>Hohaiivirga</taxon>
    </lineage>
</organism>
<comment type="caution">
    <text evidence="2">The sequence shown here is derived from an EMBL/GenBank/DDBJ whole genome shotgun (WGS) entry which is preliminary data.</text>
</comment>
<dbReference type="PROSITE" id="PS51257">
    <property type="entry name" value="PROKAR_LIPOPROTEIN"/>
    <property type="match status" value="1"/>
</dbReference>
<keyword evidence="1" id="KW-0732">Signal</keyword>